<dbReference type="InterPro" id="IPR050281">
    <property type="entry name" value="Flavin_monoamine_oxidase"/>
</dbReference>
<accession>A0AB39TV02</accession>
<dbReference type="Gene3D" id="1.10.405.10">
    <property type="entry name" value="Guanine Nucleotide Dissociation Inhibitor, domain 1"/>
    <property type="match status" value="1"/>
</dbReference>
<dbReference type="Gene3D" id="3.90.660.10">
    <property type="match status" value="1"/>
</dbReference>
<dbReference type="AlphaFoldDB" id="A0AB39TV02"/>
<sequence>MARTPHLRNLKRLIADHAVAERLRMPVDEYRGLRGEARAESDGPSRRALLARAAALGVGVSAAGAVGAAQPAGAAQPEPVTRSGAAPRVAIVGAGIAGLNAALTLADRGIPSTVYEANPGRIGGRMYSGGGAGSPGLWEQGQVSEFGGELIDTAHKTVQRLCRRFGLGLTDVLKAAPAGADQVRWFHGRYYPRSRADQDFAPVWKAVQADVRATSGSPTWDRHTARDVAMDALSVRDWIDSRVPGGHSSDLGALLDVAYAVEYGADTTAQSAFALLGLISEQADPAHFSVWGASDERYHVDGGNDRLPRAIADHLPRGTVRQGWRLQAVAANADGSQSLTFAVDGGRTRTVTADHTVLALPLPVLQRDVDLSRAGLDPRMRGVLAHLTMGHCTKLNMQFTARPWQGTGPWPGVSADECFADLPFQQAWDVTRGQRGSHGILVHYGGGTPAASLTPPRAFTDASVPYTAGLVRSNLGQIDRVWPGTGAVWNGRATLSAWHLDPYTHGAYSYWPVGYLTTYAGYEGTAQGRLHFAGEHTSYDFQGFMEGGAESGARAAGEVLTAIGARPKP</sequence>
<feature type="binding site" evidence="3">
    <location>
        <begin position="116"/>
        <end position="117"/>
    </location>
    <ligand>
        <name>FAD</name>
        <dbReference type="ChEBI" id="CHEBI:57692"/>
    </ligand>
</feature>
<evidence type="ECO:0000259" key="4">
    <source>
        <dbReference type="Pfam" id="PF01593"/>
    </source>
</evidence>
<dbReference type="RefSeq" id="WP_369185315.1">
    <property type="nucleotide sequence ID" value="NZ_CP163445.1"/>
</dbReference>
<dbReference type="PROSITE" id="PS51318">
    <property type="entry name" value="TAT"/>
    <property type="match status" value="1"/>
</dbReference>
<dbReference type="PANTHER" id="PTHR10742:SF410">
    <property type="entry name" value="LYSINE-SPECIFIC HISTONE DEMETHYLASE 2"/>
    <property type="match status" value="1"/>
</dbReference>
<evidence type="ECO:0000256" key="3">
    <source>
        <dbReference type="PIRSR" id="PIRSR601613-1"/>
    </source>
</evidence>
<dbReference type="InterPro" id="IPR006311">
    <property type="entry name" value="TAT_signal"/>
</dbReference>
<evidence type="ECO:0000256" key="2">
    <source>
        <dbReference type="ARBA" id="ARBA00023002"/>
    </source>
</evidence>
<name>A0AB39TV02_9ACTN</name>
<keyword evidence="2" id="KW-0560">Oxidoreductase</keyword>
<dbReference type="InterPro" id="IPR001613">
    <property type="entry name" value="Flavin_amine_oxidase"/>
</dbReference>
<dbReference type="SUPFAM" id="SSF54373">
    <property type="entry name" value="FAD-linked reductases, C-terminal domain"/>
    <property type="match status" value="1"/>
</dbReference>
<dbReference type="Gene3D" id="3.50.50.60">
    <property type="entry name" value="FAD/NAD(P)-binding domain"/>
    <property type="match status" value="1"/>
</dbReference>
<feature type="domain" description="Amine oxidase" evidence="4">
    <location>
        <begin position="96"/>
        <end position="560"/>
    </location>
</feature>
<dbReference type="PANTHER" id="PTHR10742">
    <property type="entry name" value="FLAVIN MONOAMINE OXIDASE"/>
    <property type="match status" value="1"/>
</dbReference>
<comment type="cofactor">
    <cofactor evidence="1">
        <name>FAD</name>
        <dbReference type="ChEBI" id="CHEBI:57692"/>
    </cofactor>
</comment>
<proteinExistence type="predicted"/>
<dbReference type="GO" id="GO:0016491">
    <property type="term" value="F:oxidoreductase activity"/>
    <property type="evidence" value="ECO:0007669"/>
    <property type="project" value="UniProtKB-KW"/>
</dbReference>
<evidence type="ECO:0000256" key="1">
    <source>
        <dbReference type="ARBA" id="ARBA00001974"/>
    </source>
</evidence>
<dbReference type="InterPro" id="IPR002937">
    <property type="entry name" value="Amino_oxidase"/>
</dbReference>
<dbReference type="InterPro" id="IPR036188">
    <property type="entry name" value="FAD/NAD-bd_sf"/>
</dbReference>
<evidence type="ECO:0000313" key="5">
    <source>
        <dbReference type="EMBL" id="XDQ83133.1"/>
    </source>
</evidence>
<organism evidence="5">
    <name type="scientific">Streptomyces sp. Y1</name>
    <dbReference type="NCBI Taxonomy" id="3238634"/>
    <lineage>
        <taxon>Bacteria</taxon>
        <taxon>Bacillati</taxon>
        <taxon>Actinomycetota</taxon>
        <taxon>Actinomycetes</taxon>
        <taxon>Kitasatosporales</taxon>
        <taxon>Streptomycetaceae</taxon>
        <taxon>Streptomyces</taxon>
    </lineage>
</organism>
<dbReference type="Pfam" id="PF01593">
    <property type="entry name" value="Amino_oxidase"/>
    <property type="match status" value="1"/>
</dbReference>
<protein>
    <submittedName>
        <fullName evidence="5">Flavin monoamine oxidase family protein</fullName>
    </submittedName>
</protein>
<dbReference type="SUPFAM" id="SSF51905">
    <property type="entry name" value="FAD/NAD(P)-binding domain"/>
    <property type="match status" value="1"/>
</dbReference>
<dbReference type="EMBL" id="CP163445">
    <property type="protein sequence ID" value="XDQ83133.1"/>
    <property type="molecule type" value="Genomic_DNA"/>
</dbReference>
<dbReference type="PRINTS" id="PR00757">
    <property type="entry name" value="AMINEOXDASEF"/>
</dbReference>
<gene>
    <name evidence="5" type="ORF">AB2U05_33810</name>
</gene>
<reference evidence="5" key="1">
    <citation type="submission" date="2024-07" db="EMBL/GenBank/DDBJ databases">
        <authorList>
            <person name="Yu S.T."/>
        </authorList>
    </citation>
    <scope>NUCLEOTIDE SEQUENCE</scope>
    <source>
        <strain evidence="5">Y1</strain>
    </source>
</reference>